<dbReference type="HOGENOM" id="CLU_782924_0_0_1"/>
<dbReference type="EMBL" id="EAAA01000228">
    <property type="status" value="NOT_ANNOTATED_CDS"/>
    <property type="molecule type" value="Genomic_DNA"/>
</dbReference>
<proteinExistence type="predicted"/>
<dbReference type="GeneTree" id="ENSGT00660000096883"/>
<reference evidence="1" key="4">
    <citation type="submission" date="2025-09" db="UniProtKB">
        <authorList>
            <consortium name="Ensembl"/>
        </authorList>
    </citation>
    <scope>IDENTIFICATION</scope>
</reference>
<accession>F6YHR0</accession>
<dbReference type="AlphaFoldDB" id="F6YHR0"/>
<evidence type="ECO:0000313" key="2">
    <source>
        <dbReference type="Proteomes" id="UP000008144"/>
    </source>
</evidence>
<dbReference type="Ensembl" id="ENSCINT00000010755.3">
    <property type="protein sequence ID" value="ENSCINP00000010755.3"/>
    <property type="gene ID" value="ENSCING00000005223.3"/>
</dbReference>
<dbReference type="InParanoid" id="F6YHR0"/>
<organism evidence="1 2">
    <name type="scientific">Ciona intestinalis</name>
    <name type="common">Transparent sea squirt</name>
    <name type="synonym">Ascidia intestinalis</name>
    <dbReference type="NCBI Taxonomy" id="7719"/>
    <lineage>
        <taxon>Eukaryota</taxon>
        <taxon>Metazoa</taxon>
        <taxon>Chordata</taxon>
        <taxon>Tunicata</taxon>
        <taxon>Ascidiacea</taxon>
        <taxon>Phlebobranchia</taxon>
        <taxon>Cionidae</taxon>
        <taxon>Ciona</taxon>
    </lineage>
</organism>
<keyword evidence="2" id="KW-1185">Reference proteome</keyword>
<dbReference type="Proteomes" id="UP000008144">
    <property type="component" value="Chromosome 1"/>
</dbReference>
<evidence type="ECO:0000313" key="1">
    <source>
        <dbReference type="Ensembl" id="ENSCINP00000010755.3"/>
    </source>
</evidence>
<name>F6YHR0_CIOIN</name>
<reference evidence="1" key="2">
    <citation type="journal article" date="2008" name="Genome Biol.">
        <title>Improved genome assembly and evidence-based global gene model set for the chordate Ciona intestinalis: new insight into intron and operon populations.</title>
        <authorList>
            <person name="Satou Y."/>
            <person name="Mineta K."/>
            <person name="Ogasawara M."/>
            <person name="Sasakura Y."/>
            <person name="Shoguchi E."/>
            <person name="Ueno K."/>
            <person name="Yamada L."/>
            <person name="Matsumoto J."/>
            <person name="Wasserscheid J."/>
            <person name="Dewar K."/>
            <person name="Wiley G.B."/>
            <person name="Macmil S.L."/>
            <person name="Roe B.A."/>
            <person name="Zeller R.W."/>
            <person name="Hastings K.E."/>
            <person name="Lemaire P."/>
            <person name="Lindquist E."/>
            <person name="Endo T."/>
            <person name="Hotta K."/>
            <person name="Inaba K."/>
        </authorList>
    </citation>
    <scope>NUCLEOTIDE SEQUENCE [LARGE SCALE GENOMIC DNA]</scope>
    <source>
        <strain evidence="1">wild type</strain>
    </source>
</reference>
<sequence length="354" mass="38238">MDHMHSMNNANNKVESPVASVVVLPMNNTQNPVIINPSTPTQSQLPTSITTMSSNNTNRDQQLVVTLNDNVTLATAASDKVTNQFLQDFASNKKDEGELFISEDPDNVAVDISSNAGISEAATSSFNSDIWVNYSTENQDINKQVEEDQYSVATLVIDGTNYLVQVVNEPDQSQCSVDQESIVNALTSSVLTTPLGGSKGPDVELPLVGNLILHTQPSGEISTGNDISIDLNSSTTSCATGSRLISDMIQDVSQINSQCDVNFQQATTTFLCNQPTNPILTFTNQNSVTSSMLTTPVTTDQQIKLDTDKSYSKVVKKRGLHAKGQRLPSSTSKSKITVKLPISSSSRQRHHVTQ</sequence>
<reference evidence="1" key="3">
    <citation type="submission" date="2025-08" db="UniProtKB">
        <authorList>
            <consortium name="Ensembl"/>
        </authorList>
    </citation>
    <scope>IDENTIFICATION</scope>
</reference>
<reference evidence="2" key="1">
    <citation type="journal article" date="2002" name="Science">
        <title>The draft genome of Ciona intestinalis: insights into chordate and vertebrate origins.</title>
        <authorList>
            <person name="Dehal P."/>
            <person name="Satou Y."/>
            <person name="Campbell R.K."/>
            <person name="Chapman J."/>
            <person name="Degnan B."/>
            <person name="De Tomaso A."/>
            <person name="Davidson B."/>
            <person name="Di Gregorio A."/>
            <person name="Gelpke M."/>
            <person name="Goodstein D.M."/>
            <person name="Harafuji N."/>
            <person name="Hastings K.E."/>
            <person name="Ho I."/>
            <person name="Hotta K."/>
            <person name="Huang W."/>
            <person name="Kawashima T."/>
            <person name="Lemaire P."/>
            <person name="Martinez D."/>
            <person name="Meinertzhagen I.A."/>
            <person name="Necula S."/>
            <person name="Nonaka M."/>
            <person name="Putnam N."/>
            <person name="Rash S."/>
            <person name="Saiga H."/>
            <person name="Satake M."/>
            <person name="Terry A."/>
            <person name="Yamada L."/>
            <person name="Wang H.G."/>
            <person name="Awazu S."/>
            <person name="Azumi K."/>
            <person name="Boore J."/>
            <person name="Branno M."/>
            <person name="Chin-Bow S."/>
            <person name="DeSantis R."/>
            <person name="Doyle S."/>
            <person name="Francino P."/>
            <person name="Keys D.N."/>
            <person name="Haga S."/>
            <person name="Hayashi H."/>
            <person name="Hino K."/>
            <person name="Imai K.S."/>
            <person name="Inaba K."/>
            <person name="Kano S."/>
            <person name="Kobayashi K."/>
            <person name="Kobayashi M."/>
            <person name="Lee B.I."/>
            <person name="Makabe K.W."/>
            <person name="Manohar C."/>
            <person name="Matassi G."/>
            <person name="Medina M."/>
            <person name="Mochizuki Y."/>
            <person name="Mount S."/>
            <person name="Morishita T."/>
            <person name="Miura S."/>
            <person name="Nakayama A."/>
            <person name="Nishizaka S."/>
            <person name="Nomoto H."/>
            <person name="Ohta F."/>
            <person name="Oishi K."/>
            <person name="Rigoutsos I."/>
            <person name="Sano M."/>
            <person name="Sasaki A."/>
            <person name="Sasakura Y."/>
            <person name="Shoguchi E."/>
            <person name="Shin-i T."/>
            <person name="Spagnuolo A."/>
            <person name="Stainier D."/>
            <person name="Suzuki M.M."/>
            <person name="Tassy O."/>
            <person name="Takatori N."/>
            <person name="Tokuoka M."/>
            <person name="Yagi K."/>
            <person name="Yoshizaki F."/>
            <person name="Wada S."/>
            <person name="Zhang C."/>
            <person name="Hyatt P.D."/>
            <person name="Larimer F."/>
            <person name="Detter C."/>
            <person name="Doggett N."/>
            <person name="Glavina T."/>
            <person name="Hawkins T."/>
            <person name="Richardson P."/>
            <person name="Lucas S."/>
            <person name="Kohara Y."/>
            <person name="Levine M."/>
            <person name="Satoh N."/>
            <person name="Rokhsar D.S."/>
        </authorList>
    </citation>
    <scope>NUCLEOTIDE SEQUENCE [LARGE SCALE GENOMIC DNA]</scope>
</reference>
<protein>
    <submittedName>
        <fullName evidence="1">Uncharacterized protein</fullName>
    </submittedName>
</protein>
<dbReference type="OMA" id="HSMNNAN"/>